<proteinExistence type="predicted"/>
<keyword evidence="3" id="KW-1185">Reference proteome</keyword>
<protein>
    <submittedName>
        <fullName evidence="2">Uncharacterized protein</fullName>
    </submittedName>
</protein>
<sequence length="625" mass="69689">MFLVRRFARRRKNNTKSKKDKPRKSKKDNTKSKNKQRRTTTHGRAVPGARCTAAIDFGTTNSGAAYKLAQASDNDVTALQFPGESNIKVPTSVVVERQAPHNAVGFGPSATSRYEEGLHAIFHRFKMQLYKNSRAKTLKADVGDLELPTDLVIARCLGLLKDMVLQQIKDRNALNVSAYEVQWVLTVPAIWEESSKALMRRAAFKAGLIDTETSDRLLLALEPECAALDCHETLAADLLKRGTRYVVVDCGGGTVDTAAFEAMQPKPNVRLEAALPPRGGNWGSTRIDEKFLEFLRELLDNPPCLRANTFAVFDMLTSVWEDRKVNFDVSRLSDPDARLRINLNPVLQEMDRPPKLVDAVARYNRKHPGANLKCFGAASLKLTAAHMKTFYDEVLNDIKTHVRELLRDMGRTDYVVLVGGFGGSSFVRDAVREAASESGVQVLIPPRPWASIVMGAVRFGQCGGVTIAARRSALTYGIGSSVAESVFKRDHPDVDAGRRVRHNAQKKMNVVSNVFTPFVRANDKVPVDHEVRQCFHPMYLEQRRATVPILSSHRRDVVFSDDKSHVREECRVPFPVEALGWRNTPLEVRMKFGQTEVMVFLKSSMTGEEKRVPVTFTSSAGQLGK</sequence>
<accession>F2URB1</accession>
<gene>
    <name evidence="2" type="ORF">PTSG_10893</name>
</gene>
<dbReference type="SUPFAM" id="SSF53067">
    <property type="entry name" value="Actin-like ATPase domain"/>
    <property type="match status" value="2"/>
</dbReference>
<dbReference type="CDD" id="cd10229">
    <property type="entry name" value="ASKHA_NBD_HSP70_HSPA12"/>
    <property type="match status" value="1"/>
</dbReference>
<organism evidence="3">
    <name type="scientific">Salpingoeca rosetta (strain ATCC 50818 / BSB-021)</name>
    <dbReference type="NCBI Taxonomy" id="946362"/>
    <lineage>
        <taxon>Eukaryota</taxon>
        <taxon>Choanoflagellata</taxon>
        <taxon>Craspedida</taxon>
        <taxon>Salpingoecidae</taxon>
        <taxon>Salpingoeca</taxon>
    </lineage>
</organism>
<evidence type="ECO:0000313" key="2">
    <source>
        <dbReference type="EMBL" id="EGD80214.1"/>
    </source>
</evidence>
<dbReference type="STRING" id="946362.F2URB1"/>
<dbReference type="RefSeq" id="XP_004988276.1">
    <property type="nucleotide sequence ID" value="XM_004988219.1"/>
</dbReference>
<dbReference type="KEGG" id="sre:PTSG_10893"/>
<dbReference type="Gene3D" id="3.30.420.40">
    <property type="match status" value="2"/>
</dbReference>
<name>F2URB1_SALR5</name>
<reference evidence="2" key="1">
    <citation type="submission" date="2009-08" db="EMBL/GenBank/DDBJ databases">
        <title>Annotation of Salpingoeca rosetta.</title>
        <authorList>
            <consortium name="The Broad Institute Genome Sequencing Platform"/>
            <person name="Russ C."/>
            <person name="Cuomo C."/>
            <person name="Burger G."/>
            <person name="Gray M.W."/>
            <person name="Holland P.W.H."/>
            <person name="King N."/>
            <person name="Lang F.B.F."/>
            <person name="Roger A.J."/>
            <person name="Ruiz-Trillo I."/>
            <person name="Young S.K."/>
            <person name="Zeng Q."/>
            <person name="Gargeya S."/>
            <person name="Alvarado L."/>
            <person name="Berlin A."/>
            <person name="Chapman S.B."/>
            <person name="Chen Z."/>
            <person name="Freedman E."/>
            <person name="Gellesch M."/>
            <person name="Goldberg J."/>
            <person name="Griggs A."/>
            <person name="Gujja S."/>
            <person name="Heilman E."/>
            <person name="Heiman D."/>
            <person name="Howarth C."/>
            <person name="Mehta T."/>
            <person name="Neiman D."/>
            <person name="Pearson M."/>
            <person name="Roberts A."/>
            <person name="Saif S."/>
            <person name="Shea T."/>
            <person name="Shenoy N."/>
            <person name="Sisk P."/>
            <person name="Stolte C."/>
            <person name="Sykes S."/>
            <person name="White J."/>
            <person name="Yandava C."/>
            <person name="Haas B."/>
            <person name="Nusbaum C."/>
            <person name="Birren B."/>
        </authorList>
    </citation>
    <scope>NUCLEOTIDE SEQUENCE [LARGE SCALE GENOMIC DNA]</scope>
    <source>
        <strain evidence="2">ATCC 50818</strain>
    </source>
</reference>
<dbReference type="InParanoid" id="F2URB1"/>
<dbReference type="FunCoup" id="F2URB1">
    <property type="interactions" value="240"/>
</dbReference>
<dbReference type="GeneID" id="16068803"/>
<dbReference type="OMA" id="TELQHMM"/>
<evidence type="ECO:0000256" key="1">
    <source>
        <dbReference type="SAM" id="MobiDB-lite"/>
    </source>
</evidence>
<dbReference type="AlphaFoldDB" id="F2URB1"/>
<feature type="compositionally biased region" description="Basic residues" evidence="1">
    <location>
        <begin position="1"/>
        <end position="41"/>
    </location>
</feature>
<dbReference type="PANTHER" id="PTHR14187:SF5">
    <property type="entry name" value="HEAT SHOCK 70 KDA PROTEIN 12A"/>
    <property type="match status" value="1"/>
</dbReference>
<dbReference type="EMBL" id="GL832991">
    <property type="protein sequence ID" value="EGD80214.1"/>
    <property type="molecule type" value="Genomic_DNA"/>
</dbReference>
<dbReference type="eggNOG" id="KOG0101">
    <property type="taxonomic scope" value="Eukaryota"/>
</dbReference>
<dbReference type="Gene3D" id="3.90.640.10">
    <property type="entry name" value="Actin, Chain A, domain 4"/>
    <property type="match status" value="1"/>
</dbReference>
<feature type="region of interest" description="Disordered" evidence="1">
    <location>
        <begin position="1"/>
        <end position="47"/>
    </location>
</feature>
<evidence type="ECO:0000313" key="3">
    <source>
        <dbReference type="Proteomes" id="UP000007799"/>
    </source>
</evidence>
<dbReference type="InterPro" id="IPR043129">
    <property type="entry name" value="ATPase_NBD"/>
</dbReference>
<dbReference type="Proteomes" id="UP000007799">
    <property type="component" value="Unassembled WGS sequence"/>
</dbReference>
<dbReference type="OrthoDB" id="2963168at2759"/>
<dbReference type="PANTHER" id="PTHR14187">
    <property type="entry name" value="ALPHA KINASE/ELONGATION FACTOR 2 KINASE"/>
    <property type="match status" value="1"/>
</dbReference>